<evidence type="ECO:0000256" key="7">
    <source>
        <dbReference type="ARBA" id="ARBA00022786"/>
    </source>
</evidence>
<evidence type="ECO:0000313" key="11">
    <source>
        <dbReference type="Proteomes" id="UP000660729"/>
    </source>
</evidence>
<keyword evidence="4" id="KW-0479">Metal-binding</keyword>
<evidence type="ECO:0000256" key="1">
    <source>
        <dbReference type="ARBA" id="ARBA00001798"/>
    </source>
</evidence>
<dbReference type="EC" id="2.3.2.31" evidence="2"/>
<dbReference type="CDD" id="cd20336">
    <property type="entry name" value="Rcat_RBR"/>
    <property type="match status" value="1"/>
</dbReference>
<evidence type="ECO:0000256" key="8">
    <source>
        <dbReference type="ARBA" id="ARBA00022833"/>
    </source>
</evidence>
<evidence type="ECO:0000256" key="5">
    <source>
        <dbReference type="ARBA" id="ARBA00022737"/>
    </source>
</evidence>
<keyword evidence="8" id="KW-0862">Zinc</keyword>
<keyword evidence="3" id="KW-0808">Transferase</keyword>
<feature type="domain" description="RING-type" evidence="9">
    <location>
        <begin position="28"/>
        <end position="237"/>
    </location>
</feature>
<gene>
    <name evidence="10" type="ORF">HII31_08973</name>
</gene>
<keyword evidence="6" id="KW-0863">Zinc-finger</keyword>
<evidence type="ECO:0000256" key="6">
    <source>
        <dbReference type="ARBA" id="ARBA00022771"/>
    </source>
</evidence>
<dbReference type="SUPFAM" id="SSF57850">
    <property type="entry name" value="RING/U-box"/>
    <property type="match status" value="1"/>
</dbReference>
<dbReference type="PROSITE" id="PS51873">
    <property type="entry name" value="TRIAD"/>
    <property type="match status" value="1"/>
</dbReference>
<keyword evidence="11" id="KW-1185">Reference proteome</keyword>
<dbReference type="GO" id="GO:0008270">
    <property type="term" value="F:zinc ion binding"/>
    <property type="evidence" value="ECO:0007669"/>
    <property type="project" value="UniProtKB-KW"/>
</dbReference>
<sequence length="389" mass="44258">MDTLTNLFKAFTVSKKPPGSSNLDAQPQPIECAACFDECTDKNIQVAGDHLCYDCFETGYVPQFHEALKDESKYPVKYGTTTLHPSHYRNFFDHNFRVEWRKKKAEYKTPVKQRIYCNNLHDGERCGKFLGSSNTHLTSVVTCKSCKGNTCIRCSQPYSSSSDHECPASEEDEAFKDLERGVDFQICPISTCQVKISLQDGCNGVRCAICKTEFCFICGQKSELGHWNSGMPCPRFGKKGDQRAIFDTPIAAPGLADGPDFDEEANDREIERLEAALAIIDTMLQDFAPIRLHEIDRRILRTLHTRVRGIFFGGRAVRNVHDLIHALQSGIGIYVRQDQDSPWRVEENARIRALVAEVDFTEWPLLREIVDSYNLAWEGRMEELRQIVR</sequence>
<reference evidence="10" key="1">
    <citation type="submission" date="2020-04" db="EMBL/GenBank/DDBJ databases">
        <title>Draft genome resource of the tomato pathogen Pseudocercospora fuligena.</title>
        <authorList>
            <person name="Zaccaron A."/>
        </authorList>
    </citation>
    <scope>NUCLEOTIDE SEQUENCE</scope>
    <source>
        <strain evidence="10">PF001</strain>
    </source>
</reference>
<accession>A0A8H6RET8</accession>
<dbReference type="PANTHER" id="PTHR11685">
    <property type="entry name" value="RBR FAMILY RING FINGER AND IBR DOMAIN-CONTAINING"/>
    <property type="match status" value="1"/>
</dbReference>
<dbReference type="Gene3D" id="1.20.120.1750">
    <property type="match status" value="1"/>
</dbReference>
<evidence type="ECO:0000256" key="3">
    <source>
        <dbReference type="ARBA" id="ARBA00022679"/>
    </source>
</evidence>
<dbReference type="Proteomes" id="UP000660729">
    <property type="component" value="Unassembled WGS sequence"/>
</dbReference>
<dbReference type="GO" id="GO:0061630">
    <property type="term" value="F:ubiquitin protein ligase activity"/>
    <property type="evidence" value="ECO:0007669"/>
    <property type="project" value="UniProtKB-EC"/>
</dbReference>
<dbReference type="OrthoDB" id="10009520at2759"/>
<evidence type="ECO:0000313" key="10">
    <source>
        <dbReference type="EMBL" id="KAF7189653.1"/>
    </source>
</evidence>
<dbReference type="InterPro" id="IPR044066">
    <property type="entry name" value="TRIAD_supradom"/>
</dbReference>
<evidence type="ECO:0000256" key="2">
    <source>
        <dbReference type="ARBA" id="ARBA00012251"/>
    </source>
</evidence>
<protein>
    <recommendedName>
        <fullName evidence="2">RBR-type E3 ubiquitin transferase</fullName>
        <ecNumber evidence="2">2.3.2.31</ecNumber>
    </recommendedName>
</protein>
<keyword evidence="5" id="KW-0677">Repeat</keyword>
<evidence type="ECO:0000256" key="4">
    <source>
        <dbReference type="ARBA" id="ARBA00022723"/>
    </source>
</evidence>
<dbReference type="EMBL" id="JABCIY010000180">
    <property type="protein sequence ID" value="KAF7189653.1"/>
    <property type="molecule type" value="Genomic_DNA"/>
</dbReference>
<proteinExistence type="predicted"/>
<evidence type="ECO:0000259" key="9">
    <source>
        <dbReference type="PROSITE" id="PS51873"/>
    </source>
</evidence>
<keyword evidence="7" id="KW-0833">Ubl conjugation pathway</keyword>
<dbReference type="InterPro" id="IPR002867">
    <property type="entry name" value="IBR_dom"/>
</dbReference>
<dbReference type="InterPro" id="IPR031127">
    <property type="entry name" value="E3_UB_ligase_RBR"/>
</dbReference>
<comment type="caution">
    <text evidence="10">The sequence shown here is derived from an EMBL/GenBank/DDBJ whole genome shotgun (WGS) entry which is preliminary data.</text>
</comment>
<organism evidence="10 11">
    <name type="scientific">Pseudocercospora fuligena</name>
    <dbReference type="NCBI Taxonomy" id="685502"/>
    <lineage>
        <taxon>Eukaryota</taxon>
        <taxon>Fungi</taxon>
        <taxon>Dikarya</taxon>
        <taxon>Ascomycota</taxon>
        <taxon>Pezizomycotina</taxon>
        <taxon>Dothideomycetes</taxon>
        <taxon>Dothideomycetidae</taxon>
        <taxon>Mycosphaerellales</taxon>
        <taxon>Mycosphaerellaceae</taxon>
        <taxon>Pseudocercospora</taxon>
    </lineage>
</organism>
<comment type="catalytic activity">
    <reaction evidence="1">
        <text>[E2 ubiquitin-conjugating enzyme]-S-ubiquitinyl-L-cysteine + [acceptor protein]-L-lysine = [E2 ubiquitin-conjugating enzyme]-L-cysteine + [acceptor protein]-N(6)-ubiquitinyl-L-lysine.</text>
        <dbReference type="EC" id="2.3.2.31"/>
    </reaction>
</comment>
<dbReference type="AlphaFoldDB" id="A0A8H6RET8"/>
<name>A0A8H6RET8_9PEZI</name>
<dbReference type="GO" id="GO:0016567">
    <property type="term" value="P:protein ubiquitination"/>
    <property type="evidence" value="ECO:0007669"/>
    <property type="project" value="InterPro"/>
</dbReference>
<dbReference type="Pfam" id="PF01485">
    <property type="entry name" value="IBR"/>
    <property type="match status" value="1"/>
</dbReference>